<evidence type="ECO:0000313" key="2">
    <source>
        <dbReference type="EMBL" id="AIG80520.1"/>
    </source>
</evidence>
<dbReference type="eggNOG" id="COG0457">
    <property type="taxonomic scope" value="Bacteria"/>
</dbReference>
<dbReference type="InterPro" id="IPR011990">
    <property type="entry name" value="TPR-like_helical_dom_sf"/>
</dbReference>
<dbReference type="STRING" id="208439.AJAP_38680"/>
<dbReference type="Gene3D" id="3.40.50.300">
    <property type="entry name" value="P-loop containing nucleotide triphosphate hydrolases"/>
    <property type="match status" value="1"/>
</dbReference>
<dbReference type="AlphaFoldDB" id="A0A075VC91"/>
<feature type="domain" description="HTH cro/C1-type" evidence="1">
    <location>
        <begin position="11"/>
        <end position="64"/>
    </location>
</feature>
<dbReference type="PANTHER" id="PTHR47691">
    <property type="entry name" value="REGULATOR-RELATED"/>
    <property type="match status" value="1"/>
</dbReference>
<proteinExistence type="predicted"/>
<name>A0A075VC91_9PSEU</name>
<keyword evidence="3" id="KW-1185">Reference proteome</keyword>
<dbReference type="Gene3D" id="1.10.260.40">
    <property type="entry name" value="lambda repressor-like DNA-binding domains"/>
    <property type="match status" value="1"/>
</dbReference>
<dbReference type="InterPro" id="IPR027417">
    <property type="entry name" value="P-loop_NTPase"/>
</dbReference>
<dbReference type="HOGENOM" id="CLU_004665_2_1_11"/>
<protein>
    <submittedName>
        <fullName evidence="2">Transcriptional regulator with NB-ARC domain</fullName>
    </submittedName>
</protein>
<dbReference type="Pfam" id="PF13560">
    <property type="entry name" value="HTH_31"/>
    <property type="match status" value="1"/>
</dbReference>
<sequence length="766" mass="83235">MRQINSFAEAVHRLRRERGMSLGDVAAKARYSPSYLSKLLHGQRRLLPEVVRQIDTVLDAKGQLERLAEQQRSEGSAGGDKPMQLPADVPGFVGRTDVLRTMDDALASRAEGGAHTIVIEGGFWVGKTALAVHWVTRNLDRFPGGCLFADMRGLGPGTPSTPEEVLDGFLQALGAGQADLSGALEVRAARFRSILAERPAVVVLDNIADYSQVRHLLPGGGSVVVATSREHQASLLLRTGGVSIDLPALPVADALTLLASRAGRHRLAADPVAAEAVVRRCGRLPMAVLIVAEHLQQRPDSTLGKIAAQLATDRHRLDLFTSPDPTVNIHGVIDLSYLALPPAAARLFRLLGICPACIVSADSAAVLAGIEPDLAESLLTVLREAHLVTPMPDGRYCIDYLLRAYAHQRALVEEHLRDVEKAQDRVLRWYTARALSANNSLIPNWRDSTIDSLLANFDQGSPGFDEAMSWCQTEVATALQIAKNTRSHLAKDLLWVLPTAFLPYFAITRSWTDWLIAANDGLDAAIAAKSTAGTARSLQVLGWAERDLGRTSEAISHLTQALELFVELGDELPAAWTAHGLALALADSQRHGEAIAHFLVADDRFQALHHGIGVVMNRAALALAFHEAGDRERAVDTAREALSLAQRRDSDDIHSFVHHSLGLLLQRRGEHRAALTHFDAAVSLRQRPWQRWNLADTLIARADSLLALGFRPQATAAYEKAADMLESLRDSRAHEIRARAALGGKPEWAAKNEPAGTVPLFPSWAR</sequence>
<accession>A0A075VC91</accession>
<dbReference type="Pfam" id="PF13181">
    <property type="entry name" value="TPR_8"/>
    <property type="match status" value="1"/>
</dbReference>
<dbReference type="CDD" id="cd00093">
    <property type="entry name" value="HTH_XRE"/>
    <property type="match status" value="1"/>
</dbReference>
<dbReference type="Gene3D" id="1.25.40.10">
    <property type="entry name" value="Tetratricopeptide repeat domain"/>
    <property type="match status" value="2"/>
</dbReference>
<reference evidence="2 3" key="1">
    <citation type="journal article" date="2014" name="J. Biotechnol.">
        <title>Complete genome sequence of the actinobacterium Amycolatopsis japonica MG417-CF17(T) (=DSM 44213T) producing (S,S)-N,N'-ethylenediaminedisuccinic acid.</title>
        <authorList>
            <person name="Stegmann E."/>
            <person name="Albersmeier A."/>
            <person name="Spohn M."/>
            <person name="Gert H."/>
            <person name="Weber T."/>
            <person name="Wohlleben W."/>
            <person name="Kalinowski J."/>
            <person name="Ruckert C."/>
        </authorList>
    </citation>
    <scope>NUCLEOTIDE SEQUENCE [LARGE SCALE GENOMIC DNA]</scope>
    <source>
        <strain evidence="3">MG417-CF17 (DSM 44213)</strain>
    </source>
</reference>
<dbReference type="KEGG" id="aja:AJAP_38680"/>
<dbReference type="PANTHER" id="PTHR47691:SF3">
    <property type="entry name" value="HTH-TYPE TRANSCRIPTIONAL REGULATOR RV0890C-RELATED"/>
    <property type="match status" value="1"/>
</dbReference>
<evidence type="ECO:0000259" key="1">
    <source>
        <dbReference type="PROSITE" id="PS50943"/>
    </source>
</evidence>
<dbReference type="EMBL" id="CP008953">
    <property type="protein sequence ID" value="AIG80520.1"/>
    <property type="molecule type" value="Genomic_DNA"/>
</dbReference>
<dbReference type="Proteomes" id="UP000028492">
    <property type="component" value="Chromosome"/>
</dbReference>
<dbReference type="PROSITE" id="PS50943">
    <property type="entry name" value="HTH_CROC1"/>
    <property type="match status" value="1"/>
</dbReference>
<dbReference type="SMART" id="SM00530">
    <property type="entry name" value="HTH_XRE"/>
    <property type="match status" value="1"/>
</dbReference>
<dbReference type="SMART" id="SM00028">
    <property type="entry name" value="TPR"/>
    <property type="match status" value="4"/>
</dbReference>
<dbReference type="SUPFAM" id="SSF47413">
    <property type="entry name" value="lambda repressor-like DNA-binding domains"/>
    <property type="match status" value="1"/>
</dbReference>
<dbReference type="SUPFAM" id="SSF48452">
    <property type="entry name" value="TPR-like"/>
    <property type="match status" value="1"/>
</dbReference>
<dbReference type="InterPro" id="IPR019734">
    <property type="entry name" value="TPR_rpt"/>
</dbReference>
<dbReference type="InterPro" id="IPR010982">
    <property type="entry name" value="Lambda_DNA-bd_dom_sf"/>
</dbReference>
<dbReference type="SUPFAM" id="SSF52540">
    <property type="entry name" value="P-loop containing nucleoside triphosphate hydrolases"/>
    <property type="match status" value="1"/>
</dbReference>
<dbReference type="RefSeq" id="WP_038520646.1">
    <property type="nucleotide sequence ID" value="NZ_CP008953.1"/>
</dbReference>
<organism evidence="2 3">
    <name type="scientific">Amycolatopsis japonica</name>
    <dbReference type="NCBI Taxonomy" id="208439"/>
    <lineage>
        <taxon>Bacteria</taxon>
        <taxon>Bacillati</taxon>
        <taxon>Actinomycetota</taxon>
        <taxon>Actinomycetes</taxon>
        <taxon>Pseudonocardiales</taxon>
        <taxon>Pseudonocardiaceae</taxon>
        <taxon>Amycolatopsis</taxon>
        <taxon>Amycolatopsis japonica group</taxon>
    </lineage>
</organism>
<evidence type="ECO:0000313" key="3">
    <source>
        <dbReference type="Proteomes" id="UP000028492"/>
    </source>
</evidence>
<dbReference type="GO" id="GO:0003677">
    <property type="term" value="F:DNA binding"/>
    <property type="evidence" value="ECO:0007669"/>
    <property type="project" value="InterPro"/>
</dbReference>
<gene>
    <name evidence="2" type="ORF">AJAP_38680</name>
</gene>
<dbReference type="InterPro" id="IPR001387">
    <property type="entry name" value="Cro/C1-type_HTH"/>
</dbReference>